<feature type="domain" description="HTH lysR-type" evidence="5">
    <location>
        <begin position="1"/>
        <end position="58"/>
    </location>
</feature>
<accession>A0A424WAA0</accession>
<reference evidence="6 7" key="1">
    <citation type="submission" date="2018-08" db="EMBL/GenBank/DDBJ databases">
        <title>Achromobacter xylosoxidans Genome sequencing and assembly.</title>
        <authorList>
            <person name="Wang R."/>
            <person name="Rensing C."/>
            <person name="Li Y."/>
        </authorList>
    </citation>
    <scope>NUCLEOTIDE SEQUENCE [LARGE SCALE GENOMIC DNA]</scope>
    <source>
        <strain evidence="6 7">GD003A</strain>
    </source>
</reference>
<proteinExistence type="inferred from homology"/>
<dbReference type="InterPro" id="IPR036390">
    <property type="entry name" value="WH_DNA-bd_sf"/>
</dbReference>
<name>A0A424WAA0_ALCXX</name>
<dbReference type="InterPro" id="IPR036388">
    <property type="entry name" value="WH-like_DNA-bd_sf"/>
</dbReference>
<dbReference type="SUPFAM" id="SSF46785">
    <property type="entry name" value="Winged helix' DNA-binding domain"/>
    <property type="match status" value="1"/>
</dbReference>
<keyword evidence="3" id="KW-0238">DNA-binding</keyword>
<evidence type="ECO:0000256" key="2">
    <source>
        <dbReference type="ARBA" id="ARBA00023015"/>
    </source>
</evidence>
<protein>
    <submittedName>
        <fullName evidence="6">LysR family transcriptional regulator</fullName>
    </submittedName>
</protein>
<dbReference type="PANTHER" id="PTHR30537">
    <property type="entry name" value="HTH-TYPE TRANSCRIPTIONAL REGULATOR"/>
    <property type="match status" value="1"/>
</dbReference>
<dbReference type="RefSeq" id="WP_059373077.1">
    <property type="nucleotide sequence ID" value="NZ_CP061008.1"/>
</dbReference>
<dbReference type="InterPro" id="IPR058163">
    <property type="entry name" value="LysR-type_TF_proteobact-type"/>
</dbReference>
<dbReference type="Pfam" id="PF03466">
    <property type="entry name" value="LysR_substrate"/>
    <property type="match status" value="1"/>
</dbReference>
<dbReference type="GO" id="GO:0003700">
    <property type="term" value="F:DNA-binding transcription factor activity"/>
    <property type="evidence" value="ECO:0007669"/>
    <property type="project" value="InterPro"/>
</dbReference>
<dbReference type="InterPro" id="IPR000847">
    <property type="entry name" value="LysR_HTH_N"/>
</dbReference>
<gene>
    <name evidence="6" type="ORF">DY367_18665</name>
</gene>
<keyword evidence="2" id="KW-0805">Transcription regulation</keyword>
<dbReference type="Gene3D" id="1.10.10.10">
    <property type="entry name" value="Winged helix-like DNA-binding domain superfamily/Winged helix DNA-binding domain"/>
    <property type="match status" value="1"/>
</dbReference>
<dbReference type="InterPro" id="IPR005119">
    <property type="entry name" value="LysR_subst-bd"/>
</dbReference>
<evidence type="ECO:0000256" key="1">
    <source>
        <dbReference type="ARBA" id="ARBA00009437"/>
    </source>
</evidence>
<evidence type="ECO:0000259" key="5">
    <source>
        <dbReference type="PROSITE" id="PS50931"/>
    </source>
</evidence>
<evidence type="ECO:0000313" key="6">
    <source>
        <dbReference type="EMBL" id="RPJ90213.1"/>
    </source>
</evidence>
<dbReference type="CDD" id="cd08422">
    <property type="entry name" value="PBP2_CrgA_like"/>
    <property type="match status" value="1"/>
</dbReference>
<evidence type="ECO:0000313" key="7">
    <source>
        <dbReference type="Proteomes" id="UP000285324"/>
    </source>
</evidence>
<comment type="similarity">
    <text evidence="1">Belongs to the LysR transcriptional regulatory family.</text>
</comment>
<dbReference type="Gene3D" id="3.40.190.290">
    <property type="match status" value="1"/>
</dbReference>
<dbReference type="PANTHER" id="PTHR30537:SF5">
    <property type="entry name" value="HTH-TYPE TRANSCRIPTIONAL ACTIVATOR TTDR-RELATED"/>
    <property type="match status" value="1"/>
</dbReference>
<dbReference type="SUPFAM" id="SSF53850">
    <property type="entry name" value="Periplasmic binding protein-like II"/>
    <property type="match status" value="1"/>
</dbReference>
<dbReference type="Pfam" id="PF00126">
    <property type="entry name" value="HTH_1"/>
    <property type="match status" value="1"/>
</dbReference>
<dbReference type="OrthoDB" id="8714815at2"/>
<dbReference type="Proteomes" id="UP000285324">
    <property type="component" value="Unassembled WGS sequence"/>
</dbReference>
<dbReference type="GO" id="GO:0006351">
    <property type="term" value="P:DNA-templated transcription"/>
    <property type="evidence" value="ECO:0007669"/>
    <property type="project" value="TreeGrafter"/>
</dbReference>
<keyword evidence="4" id="KW-0804">Transcription</keyword>
<dbReference type="EMBL" id="QVXO01000029">
    <property type="protein sequence ID" value="RPJ90213.1"/>
    <property type="molecule type" value="Genomic_DNA"/>
</dbReference>
<dbReference type="PROSITE" id="PS50931">
    <property type="entry name" value="HTH_LYSR"/>
    <property type="match status" value="1"/>
</dbReference>
<evidence type="ECO:0000256" key="4">
    <source>
        <dbReference type="ARBA" id="ARBA00023163"/>
    </source>
</evidence>
<dbReference type="AlphaFoldDB" id="A0A424WAA0"/>
<evidence type="ECO:0000256" key="3">
    <source>
        <dbReference type="ARBA" id="ARBA00023125"/>
    </source>
</evidence>
<sequence>MDTKSLTLLVEILDAGNLSEAARRLKMTRANVSYHLNQLERSVGMQLVRRTTRHVEPTEIGLKLYRHGRSIQDELAAARESVETLGKTPQGKVRLSVPSGYGQFVMTPWLLEFKRTYPDIVLDVLFENSVDDLLRDEVDIAVRIMSEPPQNLVARELGQVRYVACASRDYVAARGLPQHPEELARTPTISAAVIGRPLRLSAYYGGQPRQHVVLEPTVISRNYAFLRDATLAGLGVGVVPDYVVHDDIARGDLVAALPQWRLSIFGRGMYMLYMPNRHHPRAISMIIEFILERAQAAHEGKPGLLEAAG</sequence>
<organism evidence="6 7">
    <name type="scientific">Alcaligenes xylosoxydans xylosoxydans</name>
    <name type="common">Achromobacter xylosoxidans</name>
    <dbReference type="NCBI Taxonomy" id="85698"/>
    <lineage>
        <taxon>Bacteria</taxon>
        <taxon>Pseudomonadati</taxon>
        <taxon>Pseudomonadota</taxon>
        <taxon>Betaproteobacteria</taxon>
        <taxon>Burkholderiales</taxon>
        <taxon>Alcaligenaceae</taxon>
        <taxon>Achromobacter</taxon>
    </lineage>
</organism>
<comment type="caution">
    <text evidence="6">The sequence shown here is derived from an EMBL/GenBank/DDBJ whole genome shotgun (WGS) entry which is preliminary data.</text>
</comment>
<dbReference type="GO" id="GO:0043565">
    <property type="term" value="F:sequence-specific DNA binding"/>
    <property type="evidence" value="ECO:0007669"/>
    <property type="project" value="TreeGrafter"/>
</dbReference>